<evidence type="ECO:0000313" key="5">
    <source>
        <dbReference type="Proteomes" id="UP000291088"/>
    </source>
</evidence>
<protein>
    <submittedName>
        <fullName evidence="4">SAM-dependent methyltransferase</fullName>
    </submittedName>
</protein>
<evidence type="ECO:0000313" key="4">
    <source>
        <dbReference type="EMBL" id="RYC23940.1"/>
    </source>
</evidence>
<keyword evidence="1 4" id="KW-0489">Methyltransferase</keyword>
<evidence type="ECO:0000256" key="2">
    <source>
        <dbReference type="ARBA" id="ARBA00022679"/>
    </source>
</evidence>
<keyword evidence="2 4" id="KW-0808">Transferase</keyword>
<dbReference type="CDD" id="cd02440">
    <property type="entry name" value="AdoMet_MTases"/>
    <property type="match status" value="1"/>
</dbReference>
<gene>
    <name evidence="4" type="ORF">EUU22_02405</name>
</gene>
<dbReference type="SUPFAM" id="SSF53335">
    <property type="entry name" value="S-adenosyl-L-methionine-dependent methyltransferases"/>
    <property type="match status" value="1"/>
</dbReference>
<evidence type="ECO:0000256" key="1">
    <source>
        <dbReference type="ARBA" id="ARBA00022603"/>
    </source>
</evidence>
<reference evidence="4 5" key="1">
    <citation type="submission" date="2019-01" db="EMBL/GenBank/DDBJ databases">
        <authorList>
            <person name="Deng T."/>
        </authorList>
    </citation>
    <scope>NUCLEOTIDE SEQUENCE [LARGE SCALE GENOMIC DNA]</scope>
    <source>
        <strain evidence="4 5">F8825</strain>
    </source>
</reference>
<dbReference type="AlphaFoldDB" id="A0A4Q2TXT4"/>
<dbReference type="Pfam" id="PF01596">
    <property type="entry name" value="Methyltransf_3"/>
    <property type="match status" value="1"/>
</dbReference>
<dbReference type="InterPro" id="IPR002935">
    <property type="entry name" value="SAM_O-MeTrfase"/>
</dbReference>
<dbReference type="GO" id="GO:0032259">
    <property type="term" value="P:methylation"/>
    <property type="evidence" value="ECO:0007669"/>
    <property type="project" value="UniProtKB-KW"/>
</dbReference>
<organism evidence="4 5">
    <name type="scientific">Ciceribacter ferrooxidans</name>
    <dbReference type="NCBI Taxonomy" id="2509717"/>
    <lineage>
        <taxon>Bacteria</taxon>
        <taxon>Pseudomonadati</taxon>
        <taxon>Pseudomonadota</taxon>
        <taxon>Alphaproteobacteria</taxon>
        <taxon>Hyphomicrobiales</taxon>
        <taxon>Rhizobiaceae</taxon>
        <taxon>Ciceribacter</taxon>
    </lineage>
</organism>
<dbReference type="Proteomes" id="UP000291088">
    <property type="component" value="Unassembled WGS sequence"/>
</dbReference>
<dbReference type="PROSITE" id="PS51682">
    <property type="entry name" value="SAM_OMT_I"/>
    <property type="match status" value="1"/>
</dbReference>
<dbReference type="PANTHER" id="PTHR10509:SF14">
    <property type="entry name" value="CAFFEOYL-COA O-METHYLTRANSFERASE 3-RELATED"/>
    <property type="match status" value="1"/>
</dbReference>
<dbReference type="OrthoDB" id="5764702at2"/>
<evidence type="ECO:0000256" key="3">
    <source>
        <dbReference type="ARBA" id="ARBA00022691"/>
    </source>
</evidence>
<dbReference type="EMBL" id="SDVB01000101">
    <property type="protein sequence ID" value="RYC23940.1"/>
    <property type="molecule type" value="Genomic_DNA"/>
</dbReference>
<dbReference type="GO" id="GO:0008171">
    <property type="term" value="F:O-methyltransferase activity"/>
    <property type="evidence" value="ECO:0007669"/>
    <property type="project" value="InterPro"/>
</dbReference>
<dbReference type="GO" id="GO:0008757">
    <property type="term" value="F:S-adenosylmethionine-dependent methyltransferase activity"/>
    <property type="evidence" value="ECO:0007669"/>
    <property type="project" value="TreeGrafter"/>
</dbReference>
<dbReference type="InterPro" id="IPR029063">
    <property type="entry name" value="SAM-dependent_MTases_sf"/>
</dbReference>
<keyword evidence="5" id="KW-1185">Reference proteome</keyword>
<sequence length="235" mass="25704">MESRMPKISDQQIRQYVIDCGTRQTPLLRRLREQTLALAEGHMMTTPAAGQLLALLARSIGARRVLEIGTFTGYSALCVADVLPEDGILVACDASEEWTAIARSYWQEAGVDDRIDLRLGDAAQTLKGILADEGGAGFDFAFIDADKESYDAYYELCLKLVRPGGLICFDNMFWGRSVADPEDMRAETVALRNLNLKIQSDDRVDMSLVPLGDGMTFIRPRARAGEPVAVAGVAA</sequence>
<proteinExistence type="predicted"/>
<dbReference type="InterPro" id="IPR050362">
    <property type="entry name" value="Cation-dep_OMT"/>
</dbReference>
<dbReference type="PANTHER" id="PTHR10509">
    <property type="entry name" value="O-METHYLTRANSFERASE-RELATED"/>
    <property type="match status" value="1"/>
</dbReference>
<keyword evidence="3" id="KW-0949">S-adenosyl-L-methionine</keyword>
<comment type="caution">
    <text evidence="4">The sequence shown here is derived from an EMBL/GenBank/DDBJ whole genome shotgun (WGS) entry which is preliminary data.</text>
</comment>
<dbReference type="Gene3D" id="3.40.50.150">
    <property type="entry name" value="Vaccinia Virus protein VP39"/>
    <property type="match status" value="1"/>
</dbReference>
<accession>A0A4Q2TXT4</accession>
<name>A0A4Q2TXT4_9HYPH</name>